<gene>
    <name evidence="1" type="ORF">SI8410_18021507</name>
</gene>
<dbReference type="Proteomes" id="UP000663760">
    <property type="component" value="Chromosome 18"/>
</dbReference>
<dbReference type="AlphaFoldDB" id="A0A7I8LLL8"/>
<reference evidence="1" key="1">
    <citation type="submission" date="2020-02" db="EMBL/GenBank/DDBJ databases">
        <authorList>
            <person name="Scholz U."/>
            <person name="Mascher M."/>
            <person name="Fiebig A."/>
        </authorList>
    </citation>
    <scope>NUCLEOTIDE SEQUENCE</scope>
</reference>
<keyword evidence="2" id="KW-1185">Reference proteome</keyword>
<proteinExistence type="predicted"/>
<evidence type="ECO:0000313" key="1">
    <source>
        <dbReference type="EMBL" id="CAA7410829.1"/>
    </source>
</evidence>
<accession>A0A7I8LLL8</accession>
<sequence length="100" mass="11555">MHEINLLLKQLVEDEYLVLQHQSYVICLEKFSVLFFKLLPNWNTLFHWDSIKWNLQRAMGLAEGPENENNTGANIKNKLAAGQESVLYLIPRGESDLPSK</sequence>
<organism evidence="1 2">
    <name type="scientific">Spirodela intermedia</name>
    <name type="common">Intermediate duckweed</name>
    <dbReference type="NCBI Taxonomy" id="51605"/>
    <lineage>
        <taxon>Eukaryota</taxon>
        <taxon>Viridiplantae</taxon>
        <taxon>Streptophyta</taxon>
        <taxon>Embryophyta</taxon>
        <taxon>Tracheophyta</taxon>
        <taxon>Spermatophyta</taxon>
        <taxon>Magnoliopsida</taxon>
        <taxon>Liliopsida</taxon>
        <taxon>Araceae</taxon>
        <taxon>Lemnoideae</taxon>
        <taxon>Spirodela</taxon>
    </lineage>
</organism>
<dbReference type="EMBL" id="LR746281">
    <property type="protein sequence ID" value="CAA7410829.1"/>
    <property type="molecule type" value="Genomic_DNA"/>
</dbReference>
<protein>
    <submittedName>
        <fullName evidence="1">Uncharacterized protein</fullName>
    </submittedName>
</protein>
<name>A0A7I8LLL8_SPIIN</name>
<evidence type="ECO:0000313" key="2">
    <source>
        <dbReference type="Proteomes" id="UP000663760"/>
    </source>
</evidence>